<evidence type="ECO:0000313" key="10">
    <source>
        <dbReference type="EMBL" id="MBD1221318.1"/>
    </source>
</evidence>
<dbReference type="Proteomes" id="UP000621631">
    <property type="component" value="Unassembled WGS sequence"/>
</dbReference>
<evidence type="ECO:0000256" key="7">
    <source>
        <dbReference type="SAM" id="Phobius"/>
    </source>
</evidence>
<feature type="domain" description="Polysaccharide chain length determinant N-terminal" evidence="8">
    <location>
        <begin position="3"/>
        <end position="95"/>
    </location>
</feature>
<comment type="subcellular location">
    <subcellularLocation>
        <location evidence="1">Cell membrane</location>
        <topology evidence="1">Multi-pass membrane protein</topology>
    </subcellularLocation>
</comment>
<evidence type="ECO:0000256" key="2">
    <source>
        <dbReference type="ARBA" id="ARBA00006683"/>
    </source>
</evidence>
<dbReference type="Pfam" id="PF13807">
    <property type="entry name" value="GNVR"/>
    <property type="match status" value="1"/>
</dbReference>
<evidence type="ECO:0000256" key="6">
    <source>
        <dbReference type="ARBA" id="ARBA00023136"/>
    </source>
</evidence>
<feature type="domain" description="Tyrosine-protein kinase G-rich" evidence="9">
    <location>
        <begin position="144"/>
        <end position="195"/>
    </location>
</feature>
<accession>A0ABR7VHX5</accession>
<name>A0ABR7VHX5_VIRHA</name>
<protein>
    <submittedName>
        <fullName evidence="10">Capsular biosynthesis protein</fullName>
    </submittedName>
</protein>
<proteinExistence type="inferred from homology"/>
<keyword evidence="5 7" id="KW-1133">Transmembrane helix</keyword>
<organism evidence="10 11">
    <name type="scientific">Virgibacillus halodenitrificans</name>
    <name type="common">Bacillus halodenitrificans</name>
    <dbReference type="NCBI Taxonomy" id="1482"/>
    <lineage>
        <taxon>Bacteria</taxon>
        <taxon>Bacillati</taxon>
        <taxon>Bacillota</taxon>
        <taxon>Bacilli</taxon>
        <taxon>Bacillales</taxon>
        <taxon>Bacillaceae</taxon>
        <taxon>Virgibacillus</taxon>
    </lineage>
</organism>
<sequence>MEETISLKEIFEVIKKRLLLIIAFVLGAAVIAAIISYFVLTPTYQSSSQFIVNQGQQDPNVQYNVNDIRTNVEIINTYNVVIKSPAILEEVVDELNLPYTSGALSEKLQVSSEQNSQVVTVTATDEDPALAVQLANTTVSIFQDKISDIMNVDNVSVLSQAELSENPSPVAPNPMLNIAIAIVIGAMVGVGISFLLEYLDNTITTEEDIENKIGLPVLGIISHIDDADVREDQFKFQAQRTKRGGFDGAAKKSI</sequence>
<comment type="caution">
    <text evidence="10">The sequence shown here is derived from an EMBL/GenBank/DDBJ whole genome shotgun (WGS) entry which is preliminary data.</text>
</comment>
<evidence type="ECO:0000256" key="4">
    <source>
        <dbReference type="ARBA" id="ARBA00022692"/>
    </source>
</evidence>
<dbReference type="EMBL" id="JACWEZ010000001">
    <property type="protein sequence ID" value="MBD1221318.1"/>
    <property type="molecule type" value="Genomic_DNA"/>
</dbReference>
<dbReference type="InterPro" id="IPR032807">
    <property type="entry name" value="GNVR"/>
</dbReference>
<dbReference type="PANTHER" id="PTHR32309">
    <property type="entry name" value="TYROSINE-PROTEIN KINASE"/>
    <property type="match status" value="1"/>
</dbReference>
<keyword evidence="3" id="KW-1003">Cell membrane</keyword>
<keyword evidence="4 7" id="KW-0812">Transmembrane</keyword>
<feature type="transmembrane region" description="Helical" evidence="7">
    <location>
        <begin position="18"/>
        <end position="40"/>
    </location>
</feature>
<evidence type="ECO:0000256" key="3">
    <source>
        <dbReference type="ARBA" id="ARBA00022475"/>
    </source>
</evidence>
<evidence type="ECO:0000313" key="11">
    <source>
        <dbReference type="Proteomes" id="UP000621631"/>
    </source>
</evidence>
<evidence type="ECO:0000256" key="5">
    <source>
        <dbReference type="ARBA" id="ARBA00022989"/>
    </source>
</evidence>
<reference evidence="10 11" key="1">
    <citation type="submission" date="2020-09" db="EMBL/GenBank/DDBJ databases">
        <title>Draft Genome Sequences of Oil-Oxidizing Bacteria Halomonas titanicae, Marinobacter lutaoensis, and Virgibacillus halodenitrificans Isolated from Highly Saline Environments.</title>
        <authorList>
            <person name="Grouzdev D.S."/>
            <person name="Sokolova D.S."/>
            <person name="Semenova E.M."/>
            <person name="Borzenkov I.A."/>
            <person name="Bidzhieva S.K."/>
            <person name="Poltaraus A.B."/>
            <person name="Nazina T.N."/>
        </authorList>
    </citation>
    <scope>NUCLEOTIDE SEQUENCE [LARGE SCALE GENOMIC DNA]</scope>
    <source>
        <strain evidence="10 11">VKM B-3472D</strain>
    </source>
</reference>
<dbReference type="RefSeq" id="WP_189776731.1">
    <property type="nucleotide sequence ID" value="NZ_JACWEZ010000001.1"/>
</dbReference>
<keyword evidence="6 7" id="KW-0472">Membrane</keyword>
<evidence type="ECO:0000259" key="9">
    <source>
        <dbReference type="Pfam" id="PF13807"/>
    </source>
</evidence>
<dbReference type="InterPro" id="IPR003856">
    <property type="entry name" value="LPS_length_determ_N"/>
</dbReference>
<comment type="similarity">
    <text evidence="2">Belongs to the CpsC/CapA family.</text>
</comment>
<evidence type="ECO:0000256" key="1">
    <source>
        <dbReference type="ARBA" id="ARBA00004651"/>
    </source>
</evidence>
<dbReference type="InterPro" id="IPR050445">
    <property type="entry name" value="Bact_polysacc_biosynth/exp"/>
</dbReference>
<gene>
    <name evidence="10" type="ORF">IC602_01685</name>
</gene>
<keyword evidence="11" id="KW-1185">Reference proteome</keyword>
<evidence type="ECO:0000259" key="8">
    <source>
        <dbReference type="Pfam" id="PF02706"/>
    </source>
</evidence>
<feature type="transmembrane region" description="Helical" evidence="7">
    <location>
        <begin position="175"/>
        <end position="196"/>
    </location>
</feature>
<dbReference type="PANTHER" id="PTHR32309:SF13">
    <property type="entry name" value="FERRIC ENTEROBACTIN TRANSPORT PROTEIN FEPE"/>
    <property type="match status" value="1"/>
</dbReference>
<dbReference type="Pfam" id="PF02706">
    <property type="entry name" value="Wzz"/>
    <property type="match status" value="1"/>
</dbReference>